<evidence type="ECO:0000256" key="4">
    <source>
        <dbReference type="ARBA" id="ARBA00022603"/>
    </source>
</evidence>
<name>A0AAV1HTM7_9CHLO</name>
<dbReference type="FunFam" id="3.40.50.150:FF:000003">
    <property type="entry name" value="Blast:Protein arginine N-methyltransferase 1"/>
    <property type="match status" value="1"/>
</dbReference>
<evidence type="ECO:0000256" key="13">
    <source>
        <dbReference type="SAM" id="MobiDB-lite"/>
    </source>
</evidence>
<dbReference type="GO" id="GO:0008270">
    <property type="term" value="F:zinc ion binding"/>
    <property type="evidence" value="ECO:0007669"/>
    <property type="project" value="UniProtKB-KW"/>
</dbReference>
<feature type="domain" description="Protein arginine N-methyltransferase 3-like C2H2 zinc finger" evidence="15">
    <location>
        <begin position="67"/>
        <end position="113"/>
    </location>
</feature>
<proteinExistence type="predicted"/>
<dbReference type="PANTHER" id="PTHR11006:SF89">
    <property type="entry name" value="PROTEIN ARGININE N-METHYLTRANSFERASE 3-RELATED"/>
    <property type="match status" value="1"/>
</dbReference>
<dbReference type="SUPFAM" id="SSF57667">
    <property type="entry name" value="beta-beta-alpha zinc fingers"/>
    <property type="match status" value="1"/>
</dbReference>
<evidence type="ECO:0000256" key="5">
    <source>
        <dbReference type="ARBA" id="ARBA00022679"/>
    </source>
</evidence>
<dbReference type="PANTHER" id="PTHR11006">
    <property type="entry name" value="PROTEIN ARGININE N-METHYLTRANSFERASE"/>
    <property type="match status" value="1"/>
</dbReference>
<evidence type="ECO:0000256" key="12">
    <source>
        <dbReference type="PROSITE-ProRule" id="PRU01015"/>
    </source>
</evidence>
<keyword evidence="4 12" id="KW-0489">Methyltransferase</keyword>
<protein>
    <recommendedName>
        <fullName evidence="2">type I protein arginine methyltransferase</fullName>
        <ecNumber evidence="2">2.1.1.319</ecNumber>
    </recommendedName>
</protein>
<dbReference type="AlphaFoldDB" id="A0AAV1HTM7"/>
<evidence type="ECO:0000259" key="14">
    <source>
        <dbReference type="Pfam" id="PF13649"/>
    </source>
</evidence>
<evidence type="ECO:0000256" key="8">
    <source>
        <dbReference type="ARBA" id="ARBA00022771"/>
    </source>
</evidence>
<dbReference type="CDD" id="cd02440">
    <property type="entry name" value="AdoMet_MTases"/>
    <property type="match status" value="1"/>
</dbReference>
<evidence type="ECO:0000313" key="18">
    <source>
        <dbReference type="Proteomes" id="UP001314263"/>
    </source>
</evidence>
<keyword evidence="7" id="KW-0479">Metal-binding</keyword>
<dbReference type="InterPro" id="IPR055135">
    <property type="entry name" value="PRMT_dom"/>
</dbReference>
<dbReference type="InterPro" id="IPR029063">
    <property type="entry name" value="SAM-dependent_MTases_sf"/>
</dbReference>
<comment type="catalytic activity">
    <reaction evidence="10">
        <text>L-arginyl-[protein] + 2 S-adenosyl-L-methionine = N(omega),N(omega)-dimethyl-L-arginyl-[protein] + 2 S-adenosyl-L-homocysteine + 2 H(+)</text>
        <dbReference type="Rhea" id="RHEA:48096"/>
        <dbReference type="Rhea" id="RHEA-COMP:10532"/>
        <dbReference type="Rhea" id="RHEA-COMP:11991"/>
        <dbReference type="ChEBI" id="CHEBI:15378"/>
        <dbReference type="ChEBI" id="CHEBI:29965"/>
        <dbReference type="ChEBI" id="CHEBI:57856"/>
        <dbReference type="ChEBI" id="CHEBI:59789"/>
        <dbReference type="ChEBI" id="CHEBI:61897"/>
        <dbReference type="EC" id="2.1.1.319"/>
    </reaction>
    <physiologicalReaction direction="left-to-right" evidence="10">
        <dbReference type="Rhea" id="RHEA:48097"/>
    </physiologicalReaction>
</comment>
<keyword evidence="5 12" id="KW-0808">Transferase</keyword>
<gene>
    <name evidence="17" type="ORF">CVIRNUC_000614</name>
</gene>
<dbReference type="PROSITE" id="PS51678">
    <property type="entry name" value="SAM_MT_PRMT"/>
    <property type="match status" value="1"/>
</dbReference>
<dbReference type="GO" id="GO:0042054">
    <property type="term" value="F:histone methyltransferase activity"/>
    <property type="evidence" value="ECO:0007669"/>
    <property type="project" value="TreeGrafter"/>
</dbReference>
<comment type="catalytic activity">
    <reaction evidence="11">
        <text>L-arginyl-[protein] + S-adenosyl-L-methionine = N(omega)-methyl-L-arginyl-[protein] + S-adenosyl-L-homocysteine + H(+)</text>
        <dbReference type="Rhea" id="RHEA:48100"/>
        <dbReference type="Rhea" id="RHEA-COMP:10532"/>
        <dbReference type="Rhea" id="RHEA-COMP:11990"/>
        <dbReference type="ChEBI" id="CHEBI:15378"/>
        <dbReference type="ChEBI" id="CHEBI:29965"/>
        <dbReference type="ChEBI" id="CHEBI:57856"/>
        <dbReference type="ChEBI" id="CHEBI:59789"/>
        <dbReference type="ChEBI" id="CHEBI:65280"/>
    </reaction>
    <physiologicalReaction direction="left-to-right" evidence="11">
        <dbReference type="Rhea" id="RHEA:48101"/>
    </physiologicalReaction>
</comment>
<evidence type="ECO:0000313" key="17">
    <source>
        <dbReference type="EMBL" id="CAK0735641.1"/>
    </source>
</evidence>
<evidence type="ECO:0000256" key="6">
    <source>
        <dbReference type="ARBA" id="ARBA00022691"/>
    </source>
</evidence>
<feature type="region of interest" description="Disordered" evidence="13">
    <location>
        <begin position="1"/>
        <end position="29"/>
    </location>
</feature>
<dbReference type="Proteomes" id="UP001314263">
    <property type="component" value="Unassembled WGS sequence"/>
</dbReference>
<dbReference type="GO" id="GO:0032259">
    <property type="term" value="P:methylation"/>
    <property type="evidence" value="ECO:0007669"/>
    <property type="project" value="UniProtKB-KW"/>
</dbReference>
<dbReference type="InterPro" id="IPR049482">
    <property type="entry name" value="ANM3-like_C2H2_Zf"/>
</dbReference>
<dbReference type="Gene3D" id="3.40.50.150">
    <property type="entry name" value="Vaccinia Virus protein VP39"/>
    <property type="match status" value="1"/>
</dbReference>
<dbReference type="Pfam" id="PF13649">
    <property type="entry name" value="Methyltransf_25"/>
    <property type="match status" value="1"/>
</dbReference>
<evidence type="ECO:0000256" key="9">
    <source>
        <dbReference type="ARBA" id="ARBA00022833"/>
    </source>
</evidence>
<evidence type="ECO:0000256" key="2">
    <source>
        <dbReference type="ARBA" id="ARBA00011925"/>
    </source>
</evidence>
<dbReference type="Gene3D" id="2.70.160.11">
    <property type="entry name" value="Hnrnp arginine n-methyltransferase1"/>
    <property type="match status" value="1"/>
</dbReference>
<evidence type="ECO:0000256" key="1">
    <source>
        <dbReference type="ARBA" id="ARBA00004514"/>
    </source>
</evidence>
<comment type="subcellular location">
    <subcellularLocation>
        <location evidence="1">Cytoplasm</location>
        <location evidence="1">Cytosol</location>
    </subcellularLocation>
</comment>
<dbReference type="SUPFAM" id="SSF53335">
    <property type="entry name" value="S-adenosyl-L-methionine-dependent methyltransferases"/>
    <property type="match status" value="1"/>
</dbReference>
<keyword evidence="9" id="KW-0862">Zinc</keyword>
<feature type="domain" description="Protein arginine N-methyltransferase" evidence="16">
    <location>
        <begin position="391"/>
        <end position="527"/>
    </location>
</feature>
<evidence type="ECO:0000259" key="16">
    <source>
        <dbReference type="Pfam" id="PF22528"/>
    </source>
</evidence>
<evidence type="ECO:0000256" key="11">
    <source>
        <dbReference type="ARBA" id="ARBA00049303"/>
    </source>
</evidence>
<keyword evidence="18" id="KW-1185">Reference proteome</keyword>
<keyword evidence="8" id="KW-0863">Zinc-finger</keyword>
<dbReference type="InterPro" id="IPR041698">
    <property type="entry name" value="Methyltransf_25"/>
</dbReference>
<feature type="compositionally biased region" description="Acidic residues" evidence="13">
    <location>
        <begin position="13"/>
        <end position="27"/>
    </location>
</feature>
<dbReference type="GO" id="GO:0035242">
    <property type="term" value="F:protein-arginine omega-N asymmetric methyltransferase activity"/>
    <property type="evidence" value="ECO:0007669"/>
    <property type="project" value="UniProtKB-EC"/>
</dbReference>
<dbReference type="Pfam" id="PF22528">
    <property type="entry name" value="PRMT_C"/>
    <property type="match status" value="1"/>
</dbReference>
<evidence type="ECO:0000256" key="10">
    <source>
        <dbReference type="ARBA" id="ARBA00047384"/>
    </source>
</evidence>
<dbReference type="EMBL" id="CAUYUE010000001">
    <property type="protein sequence ID" value="CAK0735641.1"/>
    <property type="molecule type" value="Genomic_DNA"/>
</dbReference>
<dbReference type="GO" id="GO:0005829">
    <property type="term" value="C:cytosol"/>
    <property type="evidence" value="ECO:0007669"/>
    <property type="project" value="UniProtKB-SubCell"/>
</dbReference>
<keyword evidence="3" id="KW-0963">Cytoplasm</keyword>
<organism evidence="17 18">
    <name type="scientific">Coccomyxa viridis</name>
    <dbReference type="NCBI Taxonomy" id="1274662"/>
    <lineage>
        <taxon>Eukaryota</taxon>
        <taxon>Viridiplantae</taxon>
        <taxon>Chlorophyta</taxon>
        <taxon>core chlorophytes</taxon>
        <taxon>Trebouxiophyceae</taxon>
        <taxon>Trebouxiophyceae incertae sedis</taxon>
        <taxon>Coccomyxaceae</taxon>
        <taxon>Coccomyxa</taxon>
    </lineage>
</organism>
<evidence type="ECO:0000259" key="15">
    <source>
        <dbReference type="Pfam" id="PF21137"/>
    </source>
</evidence>
<evidence type="ECO:0000256" key="7">
    <source>
        <dbReference type="ARBA" id="ARBA00022723"/>
    </source>
</evidence>
<accession>A0AAV1HTM7</accession>
<comment type="caution">
    <text evidence="17">The sequence shown here is derived from an EMBL/GenBank/DDBJ whole genome shotgun (WGS) entry which is preliminary data.</text>
</comment>
<dbReference type="EC" id="2.1.1.319" evidence="2"/>
<sequence>MSRDAMGVMAMSDSDDSWESDTGEDVEGGEKTKCLLSDNIMPSSAAALEHDRTHFGFDLEKYTAQVRMDEYEVIKCINYIRASVKAGRDPRSELAGAVSTPEKPWQDDKYLIPVLPDDAMLYHAFSSDAGGLPTSSSRPVEAAAAPSQGATELQRLREELQSLKHQNAELRGALQEACLSTLQPDAAQYVQDSMGSAVASLAVADGSSAPQEPTAQPLHIRPSAGQLTRPRTEKDAKADEAYFDSYGYFDIHRTMLGDEVRTEAYQRALEQNPSLLKGAKLLDVGCGTGILSMFAARGGASQVAAVEGSQRMAKAAESIVAENRLGSSQGGPITVLSGRIEDLQTLPMQQVDIIVSEWMGYGLFFECMLDSVLHARDRFLRPGGAVLPDLAAIHVAGAGCGALDLDFWTDVRGFSFRPVQRQLLEDGLKTAHVAPVHAKDIVTEPCQLRSFDLTSMTPQEADFTADFTLQASSAAQSGAIHAVVLWFDAECSARFCKEQSVLLTTSPHAPQTHWHQTILQLRQPVAWQHSAASGAGAQEPDQGPGRAVLRGRISCARSSQHRCLDISLECAGLDEQGQAAGAQTQLYSIGMS</sequence>
<dbReference type="GO" id="GO:0005634">
    <property type="term" value="C:nucleus"/>
    <property type="evidence" value="ECO:0007669"/>
    <property type="project" value="TreeGrafter"/>
</dbReference>
<evidence type="ECO:0000256" key="3">
    <source>
        <dbReference type="ARBA" id="ARBA00022490"/>
    </source>
</evidence>
<dbReference type="Pfam" id="PF21137">
    <property type="entry name" value="ANM3_C2H2_Zf"/>
    <property type="match status" value="1"/>
</dbReference>
<dbReference type="InterPro" id="IPR025799">
    <property type="entry name" value="Arg_MeTrfase"/>
</dbReference>
<keyword evidence="6 12" id="KW-0949">S-adenosyl-L-methionine</keyword>
<dbReference type="InterPro" id="IPR036236">
    <property type="entry name" value="Znf_C2H2_sf"/>
</dbReference>
<reference evidence="17 18" key="1">
    <citation type="submission" date="2023-10" db="EMBL/GenBank/DDBJ databases">
        <authorList>
            <person name="Maclean D."/>
            <person name="Macfadyen A."/>
        </authorList>
    </citation>
    <scope>NUCLEOTIDE SEQUENCE [LARGE SCALE GENOMIC DNA]</scope>
</reference>
<feature type="domain" description="Methyltransferase" evidence="14">
    <location>
        <begin position="282"/>
        <end position="384"/>
    </location>
</feature>